<keyword evidence="2" id="KW-1185">Reference proteome</keyword>
<accession>A0ABM4C157</accession>
<keyword evidence="1" id="KW-0812">Transmembrane</keyword>
<keyword evidence="1" id="KW-1133">Transmembrane helix</keyword>
<dbReference type="RefSeq" id="XP_065655283.1">
    <property type="nucleotide sequence ID" value="XM_065799211.1"/>
</dbReference>
<name>A0ABM4C157_HYDVU</name>
<keyword evidence="1" id="KW-0472">Membrane</keyword>
<dbReference type="GeneID" id="105843877"/>
<evidence type="ECO:0000256" key="1">
    <source>
        <dbReference type="SAM" id="Phobius"/>
    </source>
</evidence>
<dbReference type="Proteomes" id="UP001652625">
    <property type="component" value="Chromosome 06"/>
</dbReference>
<gene>
    <name evidence="3" type="primary">LOC105843877</name>
</gene>
<evidence type="ECO:0000313" key="3">
    <source>
        <dbReference type="RefSeq" id="XP_065655283.1"/>
    </source>
</evidence>
<reference evidence="3" key="1">
    <citation type="submission" date="2025-08" db="UniProtKB">
        <authorList>
            <consortium name="RefSeq"/>
        </authorList>
    </citation>
    <scope>IDENTIFICATION</scope>
</reference>
<sequence length="421" mass="48606">MNLPFKPKISSRGKIKYIYLNTLLALYCLFSFQIKFSLGGLERYNKFISEENTEESENKLSEMCAFVADRSCQKCIDLAVCFWCGKRSENAVGQCYAIIDKKAKYECQGQQVYNKGTCSYKYAIQENEIKKKKILINLLNLFKKLHFLNSKKKEKEGNISKSITSFISENKKSEYHINTINTLLMNIQNFSRNSDIGDKIISNNVTSLPLNYHEIIFNNSSLSENFYTHHLQDCSHLNNNVCELSVCVWCEALRKCVLKSGFQQNECNPSLLTQNIVKEASMCRTKVSCKTCTEYEDCYWCDKTKLCHSFIDASLISNECSEKWFHRSCSNQSVILFFILPALGCLLMMGVGYVCVKHCYYQQLKPVEVKLEEQPMLFKEKNGRTIYQIAESEEEDEDEKSIAEKSGSIYQKLGKNYPSVW</sequence>
<protein>
    <submittedName>
        <fullName evidence="3">Uncharacterized protein LOC105843877</fullName>
    </submittedName>
</protein>
<feature type="transmembrane region" description="Helical" evidence="1">
    <location>
        <begin position="18"/>
        <end position="38"/>
    </location>
</feature>
<evidence type="ECO:0000313" key="2">
    <source>
        <dbReference type="Proteomes" id="UP001652625"/>
    </source>
</evidence>
<organism evidence="2 3">
    <name type="scientific">Hydra vulgaris</name>
    <name type="common">Hydra</name>
    <name type="synonym">Hydra attenuata</name>
    <dbReference type="NCBI Taxonomy" id="6087"/>
    <lineage>
        <taxon>Eukaryota</taxon>
        <taxon>Metazoa</taxon>
        <taxon>Cnidaria</taxon>
        <taxon>Hydrozoa</taxon>
        <taxon>Hydroidolina</taxon>
        <taxon>Anthoathecata</taxon>
        <taxon>Aplanulata</taxon>
        <taxon>Hydridae</taxon>
        <taxon>Hydra</taxon>
    </lineage>
</organism>
<feature type="transmembrane region" description="Helical" evidence="1">
    <location>
        <begin position="334"/>
        <end position="356"/>
    </location>
</feature>
<proteinExistence type="predicted"/>